<comment type="caution">
    <text evidence="1">The sequence shown here is derived from an EMBL/GenBank/DDBJ whole genome shotgun (WGS) entry which is preliminary data.</text>
</comment>
<dbReference type="EMBL" id="PYGA01000016">
    <property type="protein sequence ID" value="PSK93595.1"/>
    <property type="molecule type" value="Genomic_DNA"/>
</dbReference>
<reference evidence="1 2" key="1">
    <citation type="submission" date="2018-03" db="EMBL/GenBank/DDBJ databases">
        <title>Genomic Encyclopedia of Archaeal and Bacterial Type Strains, Phase II (KMG-II): from individual species to whole genera.</title>
        <authorList>
            <person name="Goeker M."/>
        </authorList>
    </citation>
    <scope>NUCLEOTIDE SEQUENCE [LARGE SCALE GENOMIC DNA]</scope>
    <source>
        <strain evidence="1 2">DSM 45312</strain>
    </source>
</reference>
<organism evidence="1 2">
    <name type="scientific">Murinocardiopsis flavida</name>
    <dbReference type="NCBI Taxonomy" id="645275"/>
    <lineage>
        <taxon>Bacteria</taxon>
        <taxon>Bacillati</taxon>
        <taxon>Actinomycetota</taxon>
        <taxon>Actinomycetes</taxon>
        <taxon>Streptosporangiales</taxon>
        <taxon>Nocardiopsidaceae</taxon>
        <taxon>Murinocardiopsis</taxon>
    </lineage>
</organism>
<dbReference type="Proteomes" id="UP000240542">
    <property type="component" value="Unassembled WGS sequence"/>
</dbReference>
<accession>A0A2P8D8P3</accession>
<evidence type="ECO:0000313" key="2">
    <source>
        <dbReference type="Proteomes" id="UP000240542"/>
    </source>
</evidence>
<proteinExistence type="predicted"/>
<sequence>MDDLERITPQSPEDQADILFDLVSDALREHRESRATKADLRAALIRADDTFQKLHDWITEGKPLPDPWRRKFTPVEK</sequence>
<evidence type="ECO:0000313" key="1">
    <source>
        <dbReference type="EMBL" id="PSK93595.1"/>
    </source>
</evidence>
<name>A0A2P8D8P3_9ACTN</name>
<dbReference type="AlphaFoldDB" id="A0A2P8D8P3"/>
<protein>
    <submittedName>
        <fullName evidence="1">Uncharacterized protein</fullName>
    </submittedName>
</protein>
<gene>
    <name evidence="1" type="ORF">CLV63_1162</name>
</gene>
<keyword evidence="2" id="KW-1185">Reference proteome</keyword>
<dbReference type="RefSeq" id="WP_106584877.1">
    <property type="nucleotide sequence ID" value="NZ_PYGA01000016.1"/>
</dbReference>
<dbReference type="OrthoDB" id="3432400at2"/>